<dbReference type="Proteomes" id="UP000295164">
    <property type="component" value="Unassembled WGS sequence"/>
</dbReference>
<keyword evidence="3" id="KW-1185">Reference proteome</keyword>
<gene>
    <name evidence="2" type="ORF">E0486_16190</name>
</gene>
<dbReference type="RefSeq" id="WP_131853677.1">
    <property type="nucleotide sequence ID" value="NZ_SKFH01000039.1"/>
</dbReference>
<evidence type="ECO:0000313" key="2">
    <source>
        <dbReference type="EMBL" id="TCZ67077.1"/>
    </source>
</evidence>
<organism evidence="2 3">
    <name type="scientific">Flaviaesturariibacter aridisoli</name>
    <dbReference type="NCBI Taxonomy" id="2545761"/>
    <lineage>
        <taxon>Bacteria</taxon>
        <taxon>Pseudomonadati</taxon>
        <taxon>Bacteroidota</taxon>
        <taxon>Chitinophagia</taxon>
        <taxon>Chitinophagales</taxon>
        <taxon>Chitinophagaceae</taxon>
        <taxon>Flaviaestuariibacter</taxon>
    </lineage>
</organism>
<feature type="transmembrane region" description="Helical" evidence="1">
    <location>
        <begin position="35"/>
        <end position="55"/>
    </location>
</feature>
<evidence type="ECO:0000313" key="3">
    <source>
        <dbReference type="Proteomes" id="UP000295164"/>
    </source>
</evidence>
<proteinExistence type="predicted"/>
<reference evidence="2 3" key="1">
    <citation type="submission" date="2019-03" db="EMBL/GenBank/DDBJ databases">
        <authorList>
            <person name="Kim M.K.M."/>
        </authorList>
    </citation>
    <scope>NUCLEOTIDE SEQUENCE [LARGE SCALE GENOMIC DNA]</scope>
    <source>
        <strain evidence="2 3">17J68-15</strain>
    </source>
</reference>
<keyword evidence="1" id="KW-0472">Membrane</keyword>
<evidence type="ECO:0000256" key="1">
    <source>
        <dbReference type="SAM" id="Phobius"/>
    </source>
</evidence>
<dbReference type="EMBL" id="SKFH01000039">
    <property type="protein sequence ID" value="TCZ67077.1"/>
    <property type="molecule type" value="Genomic_DNA"/>
</dbReference>
<feature type="transmembrane region" description="Helical" evidence="1">
    <location>
        <begin position="108"/>
        <end position="127"/>
    </location>
</feature>
<dbReference type="AlphaFoldDB" id="A0A4R4DZZ0"/>
<feature type="transmembrane region" description="Helical" evidence="1">
    <location>
        <begin position="85"/>
        <end position="102"/>
    </location>
</feature>
<name>A0A4R4DZZ0_9BACT</name>
<keyword evidence="1" id="KW-0812">Transmembrane</keyword>
<protein>
    <submittedName>
        <fullName evidence="2">Uncharacterized protein</fullName>
    </submittedName>
</protein>
<sequence>MNEPEQHILTEYMEGNREVQEHIWNTERRRTRNRIWFIALAFLAADLLALGMANLLTGPALLASLLVPGLLLAIGFWALAHPLPAIITVTVLVLAIFGYQFYRYGWSSLLSGLLMKGLLAGLLIAGWKSAREAEAARRQIGT</sequence>
<keyword evidence="1" id="KW-1133">Transmembrane helix</keyword>
<accession>A0A4R4DZZ0</accession>
<comment type="caution">
    <text evidence="2">The sequence shown here is derived from an EMBL/GenBank/DDBJ whole genome shotgun (WGS) entry which is preliminary data.</text>
</comment>